<feature type="compositionally biased region" description="Acidic residues" evidence="1">
    <location>
        <begin position="652"/>
        <end position="661"/>
    </location>
</feature>
<feature type="compositionally biased region" description="Acidic residues" evidence="1">
    <location>
        <begin position="792"/>
        <end position="825"/>
    </location>
</feature>
<feature type="compositionally biased region" description="Acidic residues" evidence="1">
    <location>
        <begin position="767"/>
        <end position="779"/>
    </location>
</feature>
<keyword evidence="4" id="KW-1185">Reference proteome</keyword>
<gene>
    <name evidence="3" type="ORF">SEMRO_300_G111660.1</name>
</gene>
<feature type="compositionally biased region" description="Acidic residues" evidence="1">
    <location>
        <begin position="445"/>
        <end position="455"/>
    </location>
</feature>
<evidence type="ECO:0000256" key="2">
    <source>
        <dbReference type="SAM" id="Phobius"/>
    </source>
</evidence>
<dbReference type="Proteomes" id="UP001153069">
    <property type="component" value="Unassembled WGS sequence"/>
</dbReference>
<name>A0A9N8DWI4_9STRA</name>
<evidence type="ECO:0000256" key="1">
    <source>
        <dbReference type="SAM" id="MobiDB-lite"/>
    </source>
</evidence>
<accession>A0A9N8DWI4</accession>
<feature type="transmembrane region" description="Helical" evidence="2">
    <location>
        <begin position="26"/>
        <end position="44"/>
    </location>
</feature>
<evidence type="ECO:0000313" key="4">
    <source>
        <dbReference type="Proteomes" id="UP001153069"/>
    </source>
</evidence>
<reference evidence="3" key="1">
    <citation type="submission" date="2020-06" db="EMBL/GenBank/DDBJ databases">
        <authorList>
            <consortium name="Plant Systems Biology data submission"/>
        </authorList>
    </citation>
    <scope>NUCLEOTIDE SEQUENCE</scope>
    <source>
        <strain evidence="3">D6</strain>
    </source>
</reference>
<feature type="region of interest" description="Disordered" evidence="1">
    <location>
        <begin position="405"/>
        <end position="619"/>
    </location>
</feature>
<feature type="region of interest" description="Disordered" evidence="1">
    <location>
        <begin position="105"/>
        <end position="206"/>
    </location>
</feature>
<feature type="compositionally biased region" description="Basic and acidic residues" evidence="1">
    <location>
        <begin position="598"/>
        <end position="619"/>
    </location>
</feature>
<feature type="compositionally biased region" description="Acidic residues" evidence="1">
    <location>
        <begin position="134"/>
        <end position="149"/>
    </location>
</feature>
<feature type="compositionally biased region" description="Acidic residues" evidence="1">
    <location>
        <begin position="515"/>
        <end position="528"/>
    </location>
</feature>
<dbReference type="AlphaFoldDB" id="A0A9N8DWI4"/>
<feature type="compositionally biased region" description="Acidic residues" evidence="1">
    <location>
        <begin position="686"/>
        <end position="705"/>
    </location>
</feature>
<feature type="compositionally biased region" description="Low complexity" evidence="1">
    <location>
        <begin position="180"/>
        <end position="190"/>
    </location>
</feature>
<feature type="compositionally biased region" description="Basic and acidic residues" evidence="1">
    <location>
        <begin position="838"/>
        <end position="861"/>
    </location>
</feature>
<feature type="compositionally biased region" description="Acidic residues" evidence="1">
    <location>
        <begin position="538"/>
        <end position="550"/>
    </location>
</feature>
<feature type="region of interest" description="Disordered" evidence="1">
    <location>
        <begin position="1"/>
        <end position="22"/>
    </location>
</feature>
<evidence type="ECO:0000313" key="3">
    <source>
        <dbReference type="EMBL" id="CAB9507289.1"/>
    </source>
</evidence>
<keyword evidence="2" id="KW-1133">Transmembrane helix</keyword>
<feature type="compositionally biased region" description="Basic and acidic residues" evidence="1">
    <location>
        <begin position="456"/>
        <end position="491"/>
    </location>
</feature>
<feature type="compositionally biased region" description="Acidic residues" evidence="1">
    <location>
        <begin position="562"/>
        <end position="574"/>
    </location>
</feature>
<protein>
    <submittedName>
        <fullName evidence="3">Uncharacterized protein</fullName>
    </submittedName>
</protein>
<keyword evidence="2" id="KW-0472">Membrane</keyword>
<sequence length="893" mass="97496">MAVIKQQRRHIGGHHSKRRNQNSMRWLSTAIYGILLVMVAHVMMSKGDPTPAARPSVNGKTKSSKKQKNTSASDTQQKKLPSYQQLQNKDHVADMMAETKIYDRMPESNNYQQPQPKLDTKSVPSTPKLVDNNIPDEENDTDGDNDNDDSTEKVEKDGSTEETKETKDDGETSNEEEDNNNTQTDDSTTPTEEEATNNTNDDDDSQVIQNIQGLKASVDQVRMNLKQKSSIQIARLMGQLREDMENYKTDIATITTNLANQFFPDDDVALKVNELIFDALVESTTTKFTDEVELFIVHCSEDLDGIVVKDEEAGLDVMEIDQHLTDYEATKTPEMQEEIDNMFNQMKGAFPFSVPYTAKDTMEKLFHNMGFHVTLKFDTYQRLELEEGTENPSSVSVKLVESALEKTSDELQQQKQMEMDDNESEDDEDADKEEDKVAPASADMGETDEDEENVDVEEKTADQLEKEALKAEREAKKALVEAEAAEARVERVGALMNKKPKTTTNDGSEDGTTAENEEEDTENEEEDTTSTTTTTTKEEDEDKEEDDDDSEKATKEGAGEEGAADSDEENEDTDGSEKASEGAGEEEAADAEGEGNDGTEKTLEELEKEAADAEKVAEKAERLAAAAEKLANEAAAGVAQHEKTTAKVGNEVADDEGDDDVAPDKVTPAADEENTANEQLESPGEDKDETDEAAAETEVANDTDEAATAAEGAYTEDFPPEESAAGKSDNDGSETETSGKEGAEDEGDDDGTPNVESGSAVVKNGAPDEDGESDTDEAESTTNEGGDSAVNDNDEQGDAATEEGENDAAEASENETVSETDYIEEEGAKADGQGTQTKEGEGAPEEIKGASEKVTKDTKGEEGDETMMMTARAEMQKRLLRKPPKNSWDQGEY</sequence>
<feature type="compositionally biased region" description="Acidic residues" evidence="1">
    <location>
        <begin position="583"/>
        <end position="597"/>
    </location>
</feature>
<feature type="compositionally biased region" description="Acidic residues" evidence="1">
    <location>
        <begin position="419"/>
        <end position="432"/>
    </location>
</feature>
<comment type="caution">
    <text evidence="3">The sequence shown here is derived from an EMBL/GenBank/DDBJ whole genome shotgun (WGS) entry which is preliminary data.</text>
</comment>
<keyword evidence="2" id="KW-0812">Transmembrane</keyword>
<organism evidence="3 4">
    <name type="scientific">Seminavis robusta</name>
    <dbReference type="NCBI Taxonomy" id="568900"/>
    <lineage>
        <taxon>Eukaryota</taxon>
        <taxon>Sar</taxon>
        <taxon>Stramenopiles</taxon>
        <taxon>Ochrophyta</taxon>
        <taxon>Bacillariophyta</taxon>
        <taxon>Bacillariophyceae</taxon>
        <taxon>Bacillariophycidae</taxon>
        <taxon>Naviculales</taxon>
        <taxon>Naviculaceae</taxon>
        <taxon>Seminavis</taxon>
    </lineage>
</organism>
<feature type="region of interest" description="Disordered" evidence="1">
    <location>
        <begin position="631"/>
        <end position="869"/>
    </location>
</feature>
<feature type="compositionally biased region" description="Basic and acidic residues" evidence="1">
    <location>
        <begin position="150"/>
        <end position="170"/>
    </location>
</feature>
<feature type="compositionally biased region" description="Low complexity" evidence="1">
    <location>
        <begin position="706"/>
        <end position="717"/>
    </location>
</feature>
<proteinExistence type="predicted"/>
<feature type="region of interest" description="Disordered" evidence="1">
    <location>
        <begin position="47"/>
        <end position="91"/>
    </location>
</feature>
<feature type="compositionally biased region" description="Basic residues" evidence="1">
    <location>
        <begin position="1"/>
        <end position="20"/>
    </location>
</feature>
<dbReference type="EMBL" id="CAICTM010000299">
    <property type="protein sequence ID" value="CAB9507289.1"/>
    <property type="molecule type" value="Genomic_DNA"/>
</dbReference>
<feature type="compositionally biased region" description="Polar residues" evidence="1">
    <location>
        <begin position="74"/>
        <end position="87"/>
    </location>
</feature>
<feature type="compositionally biased region" description="Acidic residues" evidence="1">
    <location>
        <begin position="191"/>
        <end position="205"/>
    </location>
</feature>